<feature type="domain" description="Cytochrome c-552/4" evidence="5">
    <location>
        <begin position="112"/>
        <end position="195"/>
    </location>
</feature>
<reference evidence="6" key="1">
    <citation type="submission" date="2021-04" db="EMBL/GenBank/DDBJ databases">
        <title>Phylogenetic analysis of Acidobacteriaceae.</title>
        <authorList>
            <person name="Qiu L."/>
            <person name="Zhang Q."/>
        </authorList>
    </citation>
    <scope>NUCLEOTIDE SEQUENCE</scope>
    <source>
        <strain evidence="6">DSM 25168</strain>
    </source>
</reference>
<evidence type="ECO:0000313" key="7">
    <source>
        <dbReference type="Proteomes" id="UP001059380"/>
    </source>
</evidence>
<dbReference type="EMBL" id="CP093313">
    <property type="protein sequence ID" value="UWZ82794.1"/>
    <property type="molecule type" value="Genomic_DNA"/>
</dbReference>
<dbReference type="PROSITE" id="PS50005">
    <property type="entry name" value="TPR"/>
    <property type="match status" value="2"/>
</dbReference>
<proteinExistence type="predicted"/>
<dbReference type="SUPFAM" id="SSF48695">
    <property type="entry name" value="Multiheme cytochromes"/>
    <property type="match status" value="1"/>
</dbReference>
<keyword evidence="4" id="KW-0732">Signal</keyword>
<evidence type="ECO:0000313" key="6">
    <source>
        <dbReference type="EMBL" id="UWZ82794.1"/>
    </source>
</evidence>
<dbReference type="PANTHER" id="PTHR44858">
    <property type="entry name" value="TETRATRICOPEPTIDE REPEAT PROTEIN 6"/>
    <property type="match status" value="1"/>
</dbReference>
<protein>
    <submittedName>
        <fullName evidence="6">Tetratricopeptide repeat protein</fullName>
    </submittedName>
</protein>
<dbReference type="AlphaFoldDB" id="A0A9J7BLZ8"/>
<feature type="signal peptide" evidence="4">
    <location>
        <begin position="1"/>
        <end position="23"/>
    </location>
</feature>
<dbReference type="GO" id="GO:0046813">
    <property type="term" value="P:receptor-mediated virion attachment to host cell"/>
    <property type="evidence" value="ECO:0007669"/>
    <property type="project" value="TreeGrafter"/>
</dbReference>
<evidence type="ECO:0000256" key="2">
    <source>
        <dbReference type="ARBA" id="ARBA00022803"/>
    </source>
</evidence>
<gene>
    <name evidence="6" type="ORF">MOP44_19755</name>
</gene>
<dbReference type="InterPro" id="IPR019734">
    <property type="entry name" value="TPR_rpt"/>
</dbReference>
<dbReference type="RefSeq" id="WP_260792020.1">
    <property type="nucleotide sequence ID" value="NZ_CP093313.1"/>
</dbReference>
<evidence type="ECO:0000256" key="3">
    <source>
        <dbReference type="PROSITE-ProRule" id="PRU00339"/>
    </source>
</evidence>
<keyword evidence="2 3" id="KW-0802">TPR repeat</keyword>
<feature type="repeat" description="TPR" evidence="3">
    <location>
        <begin position="661"/>
        <end position="694"/>
    </location>
</feature>
<dbReference type="InterPro" id="IPR011990">
    <property type="entry name" value="TPR-like_helical_dom_sf"/>
</dbReference>
<evidence type="ECO:0000259" key="5">
    <source>
        <dbReference type="Pfam" id="PF13435"/>
    </source>
</evidence>
<keyword evidence="7" id="KW-1185">Reference proteome</keyword>
<dbReference type="Gene3D" id="1.10.1130.10">
    <property type="entry name" value="Flavocytochrome C3, Chain A"/>
    <property type="match status" value="1"/>
</dbReference>
<evidence type="ECO:0000256" key="4">
    <source>
        <dbReference type="SAM" id="SignalP"/>
    </source>
</evidence>
<evidence type="ECO:0000256" key="1">
    <source>
        <dbReference type="ARBA" id="ARBA00022737"/>
    </source>
</evidence>
<dbReference type="PANTHER" id="PTHR44858:SF1">
    <property type="entry name" value="UDP-N-ACETYLGLUCOSAMINE--PEPTIDE N-ACETYLGLUCOSAMINYLTRANSFERASE SPINDLY-RELATED"/>
    <property type="match status" value="1"/>
</dbReference>
<feature type="repeat" description="TPR" evidence="3">
    <location>
        <begin position="593"/>
        <end position="626"/>
    </location>
</feature>
<dbReference type="KEGG" id="orp:MOP44_19755"/>
<dbReference type="InterPro" id="IPR050498">
    <property type="entry name" value="Ycf3"/>
</dbReference>
<feature type="chain" id="PRO_5039932477" evidence="4">
    <location>
        <begin position="24"/>
        <end position="768"/>
    </location>
</feature>
<dbReference type="InterPro" id="IPR036280">
    <property type="entry name" value="Multihaem_cyt_sf"/>
</dbReference>
<sequence>MKSLPLVCSCLAIAGWLMLPAIGQELGPPPAYTPPPAGSAPAVDTPAQQGRLKLLEEHAQQKQQSDREAHNKLVDPEYNFHYGKRNPFTPGNLQVQGEGFIQPGAFPTAEYCGACHQEAYSQWRQALHSNSFRTPFYRTSVNLLLRDKTRGISFARHCDSCHNPIAVVSGALTENPKVDRTQMDGDGLTCTTCHSVLSLDSTNGNSSIQLGVPAVIVDEKGDRIPGEVPFSEILRHPERHSQAVMHDFLHKPEFCAACHKANLPAPLNDYKFIRAFTAYDEWQQSKFSKRNPLTFYQADFTSCQGCHMKRNAVTHPEYGAKDGTFASHRWLAGNTAVPFYYNFDEQLKKTIEFLRAGNYLNVDIFALKKEGSDQMIAPLGSTHYSLAPGDTVEAFVVVQNKNIGHSLIPEVRDLFEAWVEFTVKDTNGKELYHSGFLKPDGMLDPRAHSFTNRPVTNEGDFVDNHKVWTIHSVAYDNTVQAGRSVLVRYQFHLPPDITGVVSVTAKVNYRHLRQSYLNNIFGKGDHPAYPVVEIASRTRMLKIGENSPQAPDEHDNPDWMRWNNLGIALLDQTQYAESVAAFTEVIKLRYDYADAYTNVGLTEILWEKYDSARTAIHKALTLDPNNVRAHYYDGLLQRRAGNTEQEIADFKKVVEAYPDSRDARRELGITYYQQNMDKEAVEQFEALQRIDPDDLAAHYNLSILYRRAGRRKEAADQQAMFVDKKVDPGAPTYSLNYLRVHPEIATESIPWHMHTDMNQSGGQTSNGR</sequence>
<dbReference type="Proteomes" id="UP001059380">
    <property type="component" value="Chromosome"/>
</dbReference>
<name>A0A9J7BLZ8_9BACT</name>
<dbReference type="Pfam" id="PF13435">
    <property type="entry name" value="Cytochrome_C554"/>
    <property type="match status" value="1"/>
</dbReference>
<dbReference type="Gene3D" id="1.25.40.10">
    <property type="entry name" value="Tetratricopeptide repeat domain"/>
    <property type="match status" value="2"/>
</dbReference>
<dbReference type="GO" id="GO:0009279">
    <property type="term" value="C:cell outer membrane"/>
    <property type="evidence" value="ECO:0007669"/>
    <property type="project" value="TreeGrafter"/>
</dbReference>
<dbReference type="Pfam" id="PF13432">
    <property type="entry name" value="TPR_16"/>
    <property type="match status" value="3"/>
</dbReference>
<dbReference type="InterPro" id="IPR023155">
    <property type="entry name" value="Cyt_c-552/4"/>
</dbReference>
<dbReference type="SUPFAM" id="SSF48452">
    <property type="entry name" value="TPR-like"/>
    <property type="match status" value="1"/>
</dbReference>
<accession>A0A9J7BLZ8</accession>
<dbReference type="SMART" id="SM00028">
    <property type="entry name" value="TPR"/>
    <property type="match status" value="4"/>
</dbReference>
<keyword evidence="1" id="KW-0677">Repeat</keyword>
<organism evidence="6 7">
    <name type="scientific">Occallatibacter riparius</name>
    <dbReference type="NCBI Taxonomy" id="1002689"/>
    <lineage>
        <taxon>Bacteria</taxon>
        <taxon>Pseudomonadati</taxon>
        <taxon>Acidobacteriota</taxon>
        <taxon>Terriglobia</taxon>
        <taxon>Terriglobales</taxon>
        <taxon>Acidobacteriaceae</taxon>
        <taxon>Occallatibacter</taxon>
    </lineage>
</organism>